<keyword evidence="2" id="KW-1185">Reference proteome</keyword>
<proteinExistence type="predicted"/>
<evidence type="ECO:0000313" key="2">
    <source>
        <dbReference type="Proteomes" id="UP000278962"/>
    </source>
</evidence>
<organism evidence="1 2">
    <name type="scientific">Solirubrobacter pauli</name>
    <dbReference type="NCBI Taxonomy" id="166793"/>
    <lineage>
        <taxon>Bacteria</taxon>
        <taxon>Bacillati</taxon>
        <taxon>Actinomycetota</taxon>
        <taxon>Thermoleophilia</taxon>
        <taxon>Solirubrobacterales</taxon>
        <taxon>Solirubrobacteraceae</taxon>
        <taxon>Solirubrobacter</taxon>
    </lineage>
</organism>
<dbReference type="EMBL" id="RBIL01000002">
    <property type="protein sequence ID" value="RKQ87268.1"/>
    <property type="molecule type" value="Genomic_DNA"/>
</dbReference>
<name>A0A660L1H3_9ACTN</name>
<gene>
    <name evidence="1" type="ORF">C8N24_5289</name>
</gene>
<dbReference type="OrthoDB" id="9779968at2"/>
<dbReference type="Pfam" id="PF07394">
    <property type="entry name" value="DUF1501"/>
    <property type="match status" value="1"/>
</dbReference>
<accession>A0A660L1H3</accession>
<dbReference type="RefSeq" id="WP_121255670.1">
    <property type="nucleotide sequence ID" value="NZ_RBIL01000002.1"/>
</dbReference>
<reference evidence="1 2" key="1">
    <citation type="submission" date="2018-10" db="EMBL/GenBank/DDBJ databases">
        <title>Genomic Encyclopedia of Archaeal and Bacterial Type Strains, Phase II (KMG-II): from individual species to whole genera.</title>
        <authorList>
            <person name="Goeker M."/>
        </authorList>
    </citation>
    <scope>NUCLEOTIDE SEQUENCE [LARGE SCALE GENOMIC DNA]</scope>
    <source>
        <strain evidence="1 2">DSM 14954</strain>
    </source>
</reference>
<protein>
    <submittedName>
        <fullName evidence="1">Uncharacterized protein (DUF1501 family)</fullName>
    </submittedName>
</protein>
<dbReference type="AlphaFoldDB" id="A0A660L1H3"/>
<dbReference type="InterPro" id="IPR010869">
    <property type="entry name" value="DUF1501"/>
</dbReference>
<comment type="caution">
    <text evidence="1">The sequence shown here is derived from an EMBL/GenBank/DDBJ whole genome shotgun (WGS) entry which is preliminary data.</text>
</comment>
<evidence type="ECO:0000313" key="1">
    <source>
        <dbReference type="EMBL" id="RKQ87268.1"/>
    </source>
</evidence>
<sequence>MEHQRCIECEEIELARVRDERPRQTMPIPYAALDGFPAGKTPRELTRRRLLQWGIAGTASIYGAHQLGWDQVWESVAHASEAATDKCLVLIYLAGGNDGLNWVLPNDANDYAAYVTARPEIHRAQGLSTAARVGSKPLPGPGGAALAFANTVVSANGGGDTSDPRFKFAAGGEGYGLDTLFGDGTGGPGSDLAIMPAVDAKQYSLSHFDNSDIWFAASNDQNTKTGWLGRWIDRNGDAGNPLQAISIDTALSKSIRTATNPVCAIPSLPMSGFMHSQSGFGGTNTDLNPQLRDLAALQAGAGNAYLSRSRGTYGLAHTTYERIKTLNAVASPIAYPNTSTLSARLRTAAMLLAANLGTRIITIHWGGFDTHTGQLAAQDRQMAEFSRALAAFRADLQARGIEQRVATLAFSEFGRRVRENGVGTEAGTDHGAGGLMFAMGSGVRGGFAADWPGCELNELVPTNNAGQGNLKVPTDYRSVYKAVLDEWLGEQDSQSLLGGPTIETLIRGDGYAGARRLFK</sequence>
<dbReference type="PANTHER" id="PTHR43737:SF1">
    <property type="entry name" value="DUF1501 DOMAIN-CONTAINING PROTEIN"/>
    <property type="match status" value="1"/>
</dbReference>
<dbReference type="PANTHER" id="PTHR43737">
    <property type="entry name" value="BLL7424 PROTEIN"/>
    <property type="match status" value="1"/>
</dbReference>
<dbReference type="Proteomes" id="UP000278962">
    <property type="component" value="Unassembled WGS sequence"/>
</dbReference>